<comment type="caution">
    <text evidence="1">The sequence shown here is derived from an EMBL/GenBank/DDBJ whole genome shotgun (WGS) entry which is preliminary data.</text>
</comment>
<evidence type="ECO:0000313" key="1">
    <source>
        <dbReference type="EMBL" id="MCR6545763.1"/>
    </source>
</evidence>
<keyword evidence="2" id="KW-1185">Reference proteome</keyword>
<organism evidence="1 2">
    <name type="scientific">Dehalobacterium formicoaceticum</name>
    <dbReference type="NCBI Taxonomy" id="51515"/>
    <lineage>
        <taxon>Bacteria</taxon>
        <taxon>Bacillati</taxon>
        <taxon>Bacillota</taxon>
        <taxon>Clostridia</taxon>
        <taxon>Eubacteriales</taxon>
        <taxon>Peptococcaceae</taxon>
        <taxon>Dehalobacterium</taxon>
    </lineage>
</organism>
<dbReference type="RefSeq" id="WP_257913314.1">
    <property type="nucleotide sequence ID" value="NZ_JANPWE010000004.1"/>
</dbReference>
<name>A0ABT1Y4G1_9FIRM</name>
<sequence>MEYQNQELQRTLEAAEKARQTFLTAHNSPFPEEMQQAEQEVANAQRQTWTMQTVLGKASADDRFKLQEAQEQLHDTLRVIKNTQHALKRTEMVQTINPTLH</sequence>
<dbReference type="Proteomes" id="UP001524944">
    <property type="component" value="Unassembled WGS sequence"/>
</dbReference>
<evidence type="ECO:0000313" key="2">
    <source>
        <dbReference type="Proteomes" id="UP001524944"/>
    </source>
</evidence>
<reference evidence="1 2" key="1">
    <citation type="submission" date="2022-08" db="EMBL/GenBank/DDBJ databases">
        <title>Proteogenomics of the novel Dehalobacterium formicoaceticum strain EZ94 highlights a key role of methyltransferases during anaerobic dichloromethane degradation.</title>
        <authorList>
            <person name="Wasmund K."/>
        </authorList>
    </citation>
    <scope>NUCLEOTIDE SEQUENCE [LARGE SCALE GENOMIC DNA]</scope>
    <source>
        <strain evidence="1 2">EZ94</strain>
    </source>
</reference>
<protein>
    <submittedName>
        <fullName evidence="1">Uncharacterized protein</fullName>
    </submittedName>
</protein>
<gene>
    <name evidence="1" type="ORF">NVS47_09615</name>
</gene>
<proteinExistence type="predicted"/>
<accession>A0ABT1Y4G1</accession>
<dbReference type="EMBL" id="JANPWE010000004">
    <property type="protein sequence ID" value="MCR6545763.1"/>
    <property type="molecule type" value="Genomic_DNA"/>
</dbReference>